<accession>A0A7C4RRC7</accession>
<sequence>MIKTDMLSDSVEDEEIIELTDEIESEDEEIIDLTDGIDPIPQETVAPVASSIEIPSAAGSAPPEIGEYMKANESGKSLSIEELTIDSLDEEIPALDIDTLPAQPSAADRALDIDLDLDRLLPETFPSLPSSMDAPAAVFEPVHEPSPISLDALLAEEPTDLSSEPLLDIGLPLSSEPPAEGGASVPPDGMRSTDIVPAPYGTDATPDMADRISDEQIDRAVERVIREMFEERISAAIYEVVERVVQDEMDRLRRLLLEEK</sequence>
<comment type="caution">
    <text evidence="1">The sequence shown here is derived from an EMBL/GenBank/DDBJ whole genome shotgun (WGS) entry which is preliminary data.</text>
</comment>
<gene>
    <name evidence="1" type="ORF">ENS29_06825</name>
</gene>
<dbReference type="AlphaFoldDB" id="A0A7C4RRC7"/>
<protein>
    <recommendedName>
        <fullName evidence="2">DUF2497 domain-containing protein</fullName>
    </recommendedName>
</protein>
<evidence type="ECO:0008006" key="2">
    <source>
        <dbReference type="Google" id="ProtNLM"/>
    </source>
</evidence>
<organism evidence="1">
    <name type="scientific">Desulfatirhabdium butyrativorans</name>
    <dbReference type="NCBI Taxonomy" id="340467"/>
    <lineage>
        <taxon>Bacteria</taxon>
        <taxon>Pseudomonadati</taxon>
        <taxon>Thermodesulfobacteriota</taxon>
        <taxon>Desulfobacteria</taxon>
        <taxon>Desulfobacterales</taxon>
        <taxon>Desulfatirhabdiaceae</taxon>
        <taxon>Desulfatirhabdium</taxon>
    </lineage>
</organism>
<evidence type="ECO:0000313" key="1">
    <source>
        <dbReference type="EMBL" id="HGU32552.1"/>
    </source>
</evidence>
<name>A0A7C4RRC7_9BACT</name>
<dbReference type="EMBL" id="DSUH01000160">
    <property type="protein sequence ID" value="HGU32552.1"/>
    <property type="molecule type" value="Genomic_DNA"/>
</dbReference>
<proteinExistence type="predicted"/>
<reference evidence="1" key="1">
    <citation type="journal article" date="2020" name="mSystems">
        <title>Genome- and Community-Level Interaction Insights into Carbon Utilization and Element Cycling Functions of Hydrothermarchaeota in Hydrothermal Sediment.</title>
        <authorList>
            <person name="Zhou Z."/>
            <person name="Liu Y."/>
            <person name="Xu W."/>
            <person name="Pan J."/>
            <person name="Luo Z.H."/>
            <person name="Li M."/>
        </authorList>
    </citation>
    <scope>NUCLEOTIDE SEQUENCE [LARGE SCALE GENOMIC DNA]</scope>
    <source>
        <strain evidence="1">SpSt-477</strain>
    </source>
</reference>